<proteinExistence type="predicted"/>
<organism evidence="2 3">
    <name type="scientific">Ensete ventricosum</name>
    <name type="common">Abyssinian banana</name>
    <name type="synonym">Musa ensete</name>
    <dbReference type="NCBI Taxonomy" id="4639"/>
    <lineage>
        <taxon>Eukaryota</taxon>
        <taxon>Viridiplantae</taxon>
        <taxon>Streptophyta</taxon>
        <taxon>Embryophyta</taxon>
        <taxon>Tracheophyta</taxon>
        <taxon>Spermatophyta</taxon>
        <taxon>Magnoliopsida</taxon>
        <taxon>Liliopsida</taxon>
        <taxon>Zingiberales</taxon>
        <taxon>Musaceae</taxon>
        <taxon>Ensete</taxon>
    </lineage>
</organism>
<reference evidence="2 3" key="1">
    <citation type="journal article" date="2014" name="Agronomy (Basel)">
        <title>A Draft Genome Sequence for Ensete ventricosum, the Drought-Tolerant Tree Against Hunger.</title>
        <authorList>
            <person name="Harrison J."/>
            <person name="Moore K.A."/>
            <person name="Paszkiewicz K."/>
            <person name="Jones T."/>
            <person name="Grant M."/>
            <person name="Ambacheew D."/>
            <person name="Muzemil S."/>
            <person name="Studholme D.J."/>
        </authorList>
    </citation>
    <scope>NUCLEOTIDE SEQUENCE [LARGE SCALE GENOMIC DNA]</scope>
</reference>
<gene>
    <name evidence="2" type="ORF">B296_00017267</name>
</gene>
<name>A0A427AX53_ENSVE</name>
<dbReference type="Proteomes" id="UP000287651">
    <property type="component" value="Unassembled WGS sequence"/>
</dbReference>
<evidence type="ECO:0000313" key="2">
    <source>
        <dbReference type="EMBL" id="RRT80838.1"/>
    </source>
</evidence>
<sequence length="94" mass="10933">MCTTRYERYVPIRQQTGTQTACYRVVPPGKDCFRPSPCEIDWYRSILIVTNRFRAVSTEEGERRRGRRKTWSPLLSQAKNRPCDPSPAGDFFSS</sequence>
<protein>
    <submittedName>
        <fullName evidence="2">Uncharacterized protein</fullName>
    </submittedName>
</protein>
<dbReference type="AlphaFoldDB" id="A0A427AX53"/>
<evidence type="ECO:0000313" key="3">
    <source>
        <dbReference type="Proteomes" id="UP000287651"/>
    </source>
</evidence>
<comment type="caution">
    <text evidence="2">The sequence shown here is derived from an EMBL/GenBank/DDBJ whole genome shotgun (WGS) entry which is preliminary data.</text>
</comment>
<dbReference type="EMBL" id="AMZH03001051">
    <property type="protein sequence ID" value="RRT80838.1"/>
    <property type="molecule type" value="Genomic_DNA"/>
</dbReference>
<accession>A0A427AX53</accession>
<feature type="region of interest" description="Disordered" evidence="1">
    <location>
        <begin position="58"/>
        <end position="94"/>
    </location>
</feature>
<evidence type="ECO:0000256" key="1">
    <source>
        <dbReference type="SAM" id="MobiDB-lite"/>
    </source>
</evidence>